<gene>
    <name evidence="1" type="ORF">MRB53_017544</name>
</gene>
<keyword evidence="2" id="KW-1185">Reference proteome</keyword>
<reference evidence="1 2" key="1">
    <citation type="journal article" date="2022" name="Hortic Res">
        <title>A haplotype resolved chromosomal level avocado genome allows analysis of novel avocado genes.</title>
        <authorList>
            <person name="Nath O."/>
            <person name="Fletcher S.J."/>
            <person name="Hayward A."/>
            <person name="Shaw L.M."/>
            <person name="Masouleh A.K."/>
            <person name="Furtado A."/>
            <person name="Henry R.J."/>
            <person name="Mitter N."/>
        </authorList>
    </citation>
    <scope>NUCLEOTIDE SEQUENCE [LARGE SCALE GENOMIC DNA]</scope>
    <source>
        <strain evidence="2">cv. Hass</strain>
    </source>
</reference>
<organism evidence="1 2">
    <name type="scientific">Persea americana</name>
    <name type="common">Avocado</name>
    <dbReference type="NCBI Taxonomy" id="3435"/>
    <lineage>
        <taxon>Eukaryota</taxon>
        <taxon>Viridiplantae</taxon>
        <taxon>Streptophyta</taxon>
        <taxon>Embryophyta</taxon>
        <taxon>Tracheophyta</taxon>
        <taxon>Spermatophyta</taxon>
        <taxon>Magnoliopsida</taxon>
        <taxon>Magnoliidae</taxon>
        <taxon>Laurales</taxon>
        <taxon>Lauraceae</taxon>
        <taxon>Persea</taxon>
    </lineage>
</organism>
<proteinExistence type="predicted"/>
<sequence>MESNGAFNPFHEYPRRELKEQDLISQLELGSRNDSEEVDCTLQLGLPSGNGGKRPRIDVPNNIHATPPPQNHGVANGQYGYYNMSLGNLGVSNMNWAPMNPNGGYYYGSSSAVAATVIPNGYNNAGMYPRTGEPDPRSVPNERVCVVCGSTSTPLWRNGPRGAKTLCNACGIRFKNEMRRARGHHGTRTRAKLCNQKFGNGSQRLFFSISSDEGRGAVVSD</sequence>
<dbReference type="Proteomes" id="UP001234297">
    <property type="component" value="Chromosome 5"/>
</dbReference>
<accession>A0ACC2M5D0</accession>
<comment type="caution">
    <text evidence="1">The sequence shown here is derived from an EMBL/GenBank/DDBJ whole genome shotgun (WGS) entry which is preliminary data.</text>
</comment>
<evidence type="ECO:0000313" key="2">
    <source>
        <dbReference type="Proteomes" id="UP001234297"/>
    </source>
</evidence>
<dbReference type="EMBL" id="CM056813">
    <property type="protein sequence ID" value="KAJ8640850.1"/>
    <property type="molecule type" value="Genomic_DNA"/>
</dbReference>
<protein>
    <submittedName>
        <fullName evidence="1">Uncharacterized protein</fullName>
    </submittedName>
</protein>
<evidence type="ECO:0000313" key="1">
    <source>
        <dbReference type="EMBL" id="KAJ8640850.1"/>
    </source>
</evidence>
<name>A0ACC2M5D0_PERAE</name>